<dbReference type="SUPFAM" id="SSF53335">
    <property type="entry name" value="S-adenosyl-L-methionine-dependent methyltransferases"/>
    <property type="match status" value="1"/>
</dbReference>
<dbReference type="GO" id="GO:0030488">
    <property type="term" value="P:tRNA methylation"/>
    <property type="evidence" value="ECO:0007669"/>
    <property type="project" value="TreeGrafter"/>
</dbReference>
<keyword evidence="2" id="KW-0489">Methyltransferase</keyword>
<dbReference type="InterPro" id="IPR000241">
    <property type="entry name" value="RlmKL-like_Mtase"/>
</dbReference>
<reference evidence="2 3" key="1">
    <citation type="submission" date="2018-06" db="EMBL/GenBank/DDBJ databases">
        <authorList>
            <consortium name="Pathogen Informatics"/>
            <person name="Doyle S."/>
        </authorList>
    </citation>
    <scope>NUCLEOTIDE SEQUENCE [LARGE SCALE GENOMIC DNA]</scope>
    <source>
        <strain evidence="3">ATCC 11859 / DSM 33 / NCIB 8841 / NCTC 4822</strain>
    </source>
</reference>
<protein>
    <submittedName>
        <fullName evidence="2">RNA methylase family UPF0020</fullName>
    </submittedName>
</protein>
<accession>A0A380C8G1</accession>
<feature type="domain" description="Ribosomal RNA large subunit methyltransferase K/L-like methyltransferase" evidence="1">
    <location>
        <begin position="154"/>
        <end position="257"/>
    </location>
</feature>
<gene>
    <name evidence="2" type="ORF">NCTC4822_02445</name>
</gene>
<evidence type="ECO:0000259" key="1">
    <source>
        <dbReference type="Pfam" id="PF01170"/>
    </source>
</evidence>
<keyword evidence="3" id="KW-1185">Reference proteome</keyword>
<name>A0A380C8G1_SPOPA</name>
<dbReference type="InterPro" id="IPR029063">
    <property type="entry name" value="SAM-dependent_MTases_sf"/>
</dbReference>
<dbReference type="GO" id="GO:0016423">
    <property type="term" value="F:tRNA (guanine) methyltransferase activity"/>
    <property type="evidence" value="ECO:0007669"/>
    <property type="project" value="TreeGrafter"/>
</dbReference>
<dbReference type="CDD" id="cd02440">
    <property type="entry name" value="AdoMet_MTases"/>
    <property type="match status" value="1"/>
</dbReference>
<dbReference type="Proteomes" id="UP000254519">
    <property type="component" value="Unassembled WGS sequence"/>
</dbReference>
<evidence type="ECO:0000313" key="2">
    <source>
        <dbReference type="EMBL" id="SUJ14447.1"/>
    </source>
</evidence>
<organism evidence="2 3">
    <name type="scientific">Sporosarcina pasteurii</name>
    <name type="common">Bacillus pasteurii</name>
    <dbReference type="NCBI Taxonomy" id="1474"/>
    <lineage>
        <taxon>Bacteria</taxon>
        <taxon>Bacillati</taxon>
        <taxon>Bacillota</taxon>
        <taxon>Bacilli</taxon>
        <taxon>Bacillales</taxon>
        <taxon>Caryophanaceae</taxon>
        <taxon>Sporosarcina</taxon>
    </lineage>
</organism>
<dbReference type="PANTHER" id="PTHR14911">
    <property type="entry name" value="THUMP DOMAIN-CONTAINING"/>
    <property type="match status" value="1"/>
</dbReference>
<dbReference type="RefSeq" id="WP_115362545.1">
    <property type="nucleotide sequence ID" value="NZ_CP038012.1"/>
</dbReference>
<proteinExistence type="predicted"/>
<dbReference type="Gene3D" id="3.40.50.150">
    <property type="entry name" value="Vaccinia Virus protein VP39"/>
    <property type="match status" value="1"/>
</dbReference>
<dbReference type="PANTHER" id="PTHR14911:SF13">
    <property type="entry name" value="TRNA (GUANINE(6)-N2)-METHYLTRANSFERASE THUMP3"/>
    <property type="match status" value="1"/>
</dbReference>
<evidence type="ECO:0000313" key="3">
    <source>
        <dbReference type="Proteomes" id="UP000254519"/>
    </source>
</evidence>
<sequence>MSPQKLIYLYARHWDDEDLCRLEMRSFFGYDSSTNVLFSSIQVEPSRSPFMKERLDVLFEAQSWEALIQRAASLEMGSETFKVINLNTRTLNSSSKIEIADRRKLEREIGLQMNGEPDLDHPDVVFGFVVIDGYWYFGKYVEGDSVWRRHQNKPHSYSTALSTRVARTVANIAAPNPEGVKVIDPCCGIGNVLVEALSMGFDIVGSDINPLVTSHTRDNIAYFGYTCEVKPRPIANITETYDVAIIDMPYNIFTKASPEDQLDILVQARRIAKKVVVVTIDTIDEMIENANFNIVDRCEAKKSSFVRQVLVCE</sequence>
<dbReference type="OrthoDB" id="9791556at2"/>
<keyword evidence="2" id="KW-0808">Transferase</keyword>
<dbReference type="Pfam" id="PF01170">
    <property type="entry name" value="UPF0020"/>
    <property type="match status" value="1"/>
</dbReference>
<dbReference type="EMBL" id="UGYZ01000002">
    <property type="protein sequence ID" value="SUJ14447.1"/>
    <property type="molecule type" value="Genomic_DNA"/>
</dbReference>
<dbReference type="AlphaFoldDB" id="A0A380C8G1"/>